<evidence type="ECO:0000256" key="2">
    <source>
        <dbReference type="ARBA" id="ARBA00022525"/>
    </source>
</evidence>
<keyword evidence="4" id="KW-0677">Repeat</keyword>
<dbReference type="Gene3D" id="2.20.100.10">
    <property type="entry name" value="Thrombospondin type-1 (TSP1) repeat"/>
    <property type="match status" value="6"/>
</dbReference>
<feature type="compositionally biased region" description="Basic and acidic residues" evidence="6">
    <location>
        <begin position="27"/>
        <end position="38"/>
    </location>
</feature>
<dbReference type="InterPro" id="IPR000884">
    <property type="entry name" value="TSP1_rpt"/>
</dbReference>
<evidence type="ECO:0000256" key="4">
    <source>
        <dbReference type="ARBA" id="ARBA00022737"/>
    </source>
</evidence>
<sequence>MVTNTTGPHKSEAGSREGRRERRKLRDRGGQESLELKRPAQYPALPQLLPSHTALLPPSSSCPWFLFSTNSGSRSAHIKPGLLPGGAAGVQCSTCPPKCRPYCCCCCCHCCCSPQPQVSGWGSSWPPGVPGPFTTLTMLPHPVTGSDSVLCFAQYEESTGKCKDLLGGGVSMKNCCLNANYAFQKPGSKLCMACRSGGAWGLWEAKRTNGTCASPYRLPQWSPWSTWTPCSVTCTEGSQLRHRHCIGWDDQCLPEKVEPGTLQWQLQACEDQPCCPEMGGWSDWGPWTACSVTCSGGTQIRRRACNRPTPKCGGHCTGEAQESKACETKQVCPTHGAWAAWGPWGPCSGTCQGGPNAAVERRSRTCSAPEPSTQPPGNPCPGSAYEQRVCTSLPPCPVAGGWGPWGAVSPCPVTCGLGQIQEQRTCDHPVPQHGGPFCVGDATRTHVCNTAVHCPVNGQWGLWGEWSNCIRPNIKHISCQEIPGQQTRSRICKGRKFDGQRCVGKQQDIRHCYNIQRCPWKGSWSEWSTWGLCIPPCGPNPIRTRQRLCQATLPKFSPTVTTVEGQGEKNVTFWGKPSVLCDVLQGQKVMVEEKRPCLHVPPCKEP</sequence>
<keyword evidence="5" id="KW-1015">Disulfide bond</keyword>
<evidence type="ECO:0000313" key="7">
    <source>
        <dbReference type="EMBL" id="KAI4545370.1"/>
    </source>
</evidence>
<dbReference type="PRINTS" id="PR01705">
    <property type="entry name" value="TSP1REPEAT"/>
</dbReference>
<evidence type="ECO:0000256" key="5">
    <source>
        <dbReference type="ARBA" id="ARBA00023157"/>
    </source>
</evidence>
<dbReference type="Proteomes" id="UP001214576">
    <property type="component" value="Unassembled WGS sequence"/>
</dbReference>
<dbReference type="PROSITE" id="PS50092">
    <property type="entry name" value="TSP1"/>
    <property type="match status" value="6"/>
</dbReference>
<dbReference type="InterPro" id="IPR052065">
    <property type="entry name" value="Compl_asym_regulator"/>
</dbReference>
<dbReference type="AlphaFoldDB" id="A0AAD4UJW8"/>
<proteinExistence type="predicted"/>
<dbReference type="InterPro" id="IPR054019">
    <property type="entry name" value="CFP_TSR_C"/>
</dbReference>
<dbReference type="InterPro" id="IPR036383">
    <property type="entry name" value="TSP1_rpt_sf"/>
</dbReference>
<dbReference type="EMBL" id="JAKZEL010000003">
    <property type="protein sequence ID" value="KAI4545370.1"/>
    <property type="molecule type" value="Genomic_DNA"/>
</dbReference>
<keyword evidence="2" id="KW-0964">Secreted</keyword>
<dbReference type="InterPro" id="IPR049536">
    <property type="entry name" value="CFP_TSR-0"/>
</dbReference>
<evidence type="ECO:0000256" key="6">
    <source>
        <dbReference type="SAM" id="MobiDB-lite"/>
    </source>
</evidence>
<feature type="region of interest" description="Disordered" evidence="6">
    <location>
        <begin position="1"/>
        <end position="39"/>
    </location>
</feature>
<evidence type="ECO:0000256" key="1">
    <source>
        <dbReference type="ARBA" id="ARBA00004613"/>
    </source>
</evidence>
<evidence type="ECO:0000313" key="8">
    <source>
        <dbReference type="Proteomes" id="UP001214576"/>
    </source>
</evidence>
<dbReference type="SUPFAM" id="SSF82895">
    <property type="entry name" value="TSP-1 type 1 repeat"/>
    <property type="match status" value="6"/>
</dbReference>
<reference evidence="7" key="1">
    <citation type="submission" date="2022-03" db="EMBL/GenBank/DDBJ databases">
        <title>Genomic analyses of argali, domestic sheep and their hybrids provide insights into chromosomal evolution, heterosis and genetic basis of agronomic traits.</title>
        <authorList>
            <person name="Li M."/>
        </authorList>
    </citation>
    <scope>NUCLEOTIDE SEQUENCE</scope>
    <source>
        <strain evidence="7">CAU-MHL-2022a</strain>
        <tissue evidence="7">Skin</tissue>
    </source>
</reference>
<feature type="compositionally biased region" description="Basic and acidic residues" evidence="6">
    <location>
        <begin position="9"/>
        <end position="20"/>
    </location>
</feature>
<dbReference type="PANTHER" id="PTHR22906:SF43">
    <property type="entry name" value="PROPERDIN"/>
    <property type="match status" value="1"/>
</dbReference>
<gene>
    <name evidence="7" type="ORF">MG293_005636</name>
</gene>
<dbReference type="FunFam" id="2.20.100.10:FF:000001">
    <property type="entry name" value="semaphorin-5A isoform X1"/>
    <property type="match status" value="3"/>
</dbReference>
<evidence type="ECO:0000256" key="3">
    <source>
        <dbReference type="ARBA" id="ARBA00022729"/>
    </source>
</evidence>
<keyword evidence="3" id="KW-0732">Signal</keyword>
<protein>
    <recommendedName>
        <fullName evidence="9">Complement factor properdin</fullName>
    </recommendedName>
</protein>
<dbReference type="Pfam" id="PF22195">
    <property type="entry name" value="TSP1_CFP_C"/>
    <property type="match status" value="1"/>
</dbReference>
<accession>A0AAD4UJW8</accession>
<dbReference type="Pfam" id="PF00090">
    <property type="entry name" value="TSP_1"/>
    <property type="match status" value="5"/>
</dbReference>
<dbReference type="Pfam" id="PF18487">
    <property type="entry name" value="TSR"/>
    <property type="match status" value="1"/>
</dbReference>
<evidence type="ECO:0008006" key="9">
    <source>
        <dbReference type="Google" id="ProtNLM"/>
    </source>
</evidence>
<dbReference type="PANTHER" id="PTHR22906">
    <property type="entry name" value="PROPERDIN"/>
    <property type="match status" value="1"/>
</dbReference>
<comment type="subcellular location">
    <subcellularLocation>
        <location evidence="1">Secreted</location>
    </subcellularLocation>
</comment>
<keyword evidence="8" id="KW-1185">Reference proteome</keyword>
<comment type="caution">
    <text evidence="7">The sequence shown here is derived from an EMBL/GenBank/DDBJ whole genome shotgun (WGS) entry which is preliminary data.</text>
</comment>
<name>A0AAD4UJW8_OVIAM</name>
<dbReference type="SMART" id="SM00209">
    <property type="entry name" value="TSP1"/>
    <property type="match status" value="6"/>
</dbReference>
<organism evidence="7 8">
    <name type="scientific">Ovis ammon polii</name>
    <dbReference type="NCBI Taxonomy" id="230172"/>
    <lineage>
        <taxon>Eukaryota</taxon>
        <taxon>Metazoa</taxon>
        <taxon>Chordata</taxon>
        <taxon>Craniata</taxon>
        <taxon>Vertebrata</taxon>
        <taxon>Euteleostomi</taxon>
        <taxon>Mammalia</taxon>
        <taxon>Eutheria</taxon>
        <taxon>Laurasiatheria</taxon>
        <taxon>Artiodactyla</taxon>
        <taxon>Ruminantia</taxon>
        <taxon>Pecora</taxon>
        <taxon>Bovidae</taxon>
        <taxon>Caprinae</taxon>
        <taxon>Ovis</taxon>
    </lineage>
</organism>